<evidence type="ECO:0000313" key="1">
    <source>
        <dbReference type="EMBL" id="HAN28458.1"/>
    </source>
</evidence>
<dbReference type="STRING" id="1121937.GCA_000423125_01438"/>
<accession>A0A3C1KPM7</accession>
<evidence type="ECO:0000313" key="2">
    <source>
        <dbReference type="Proteomes" id="UP000259273"/>
    </source>
</evidence>
<dbReference type="Proteomes" id="UP000259273">
    <property type="component" value="Unassembled WGS sequence"/>
</dbReference>
<dbReference type="AlphaFoldDB" id="A0A3C1KPM7"/>
<dbReference type="EMBL" id="DMND01000167">
    <property type="protein sequence ID" value="HAN28458.1"/>
    <property type="molecule type" value="Genomic_DNA"/>
</dbReference>
<comment type="caution">
    <text evidence="1">The sequence shown here is derived from an EMBL/GenBank/DDBJ whole genome shotgun (WGS) entry which is preliminary data.</text>
</comment>
<organism evidence="1 2">
    <name type="scientific">Haliea salexigens</name>
    <dbReference type="NCBI Taxonomy" id="287487"/>
    <lineage>
        <taxon>Bacteria</taxon>
        <taxon>Pseudomonadati</taxon>
        <taxon>Pseudomonadota</taxon>
        <taxon>Gammaproteobacteria</taxon>
        <taxon>Cellvibrionales</taxon>
        <taxon>Halieaceae</taxon>
        <taxon>Haliea</taxon>
    </lineage>
</organism>
<sequence length="284" mass="32328">MPVLLRQVLQTSNAWGPVRVLPEPQASAELQVDGRILHSDGHLLVLQVRAVDAAGRVWLDRRYRDESQPGDFTASGAEDPFIDLYRQVANDLLAAYRQRASTELAQLPTIALLRQARDLAPAAFTGYLGEDETGLSLRRAPAEDDPMIARVQRIRDQEYRFIDAVDQQYVDLFETMQPTYNLWRQFGREQAEYREAYAQRLAQRDKAGPRGTYAAMEQTYNAFKWSKIQQQDLEDLARGFNNEVQPTVLEASGSVYQLSGSLESQYAEWRDILGEIFRLESGLP</sequence>
<name>A0A3C1KPM7_9GAMM</name>
<reference evidence="1 2" key="1">
    <citation type="journal article" date="2018" name="Nat. Biotechnol.">
        <title>A standardized bacterial taxonomy based on genome phylogeny substantially revises the tree of life.</title>
        <authorList>
            <person name="Parks D.H."/>
            <person name="Chuvochina M."/>
            <person name="Waite D.W."/>
            <person name="Rinke C."/>
            <person name="Skarshewski A."/>
            <person name="Chaumeil P.A."/>
            <person name="Hugenholtz P."/>
        </authorList>
    </citation>
    <scope>NUCLEOTIDE SEQUENCE [LARGE SCALE GENOMIC DNA]</scope>
    <source>
        <strain evidence="1">UBA9158</strain>
    </source>
</reference>
<protein>
    <submittedName>
        <fullName evidence="1">Uncharacterized protein</fullName>
    </submittedName>
</protein>
<gene>
    <name evidence="1" type="ORF">DCP75_12205</name>
</gene>
<proteinExistence type="predicted"/>